<dbReference type="Proteomes" id="UP001230951">
    <property type="component" value="Unassembled WGS sequence"/>
</dbReference>
<sequence length="69" mass="7823">MGRCFSALPVDPQDETLECQERHSHVRIIGSLWGCVHGEGDVSMIPALLWSNCALQPWSDVEWLLAFFH</sequence>
<comment type="caution">
    <text evidence="1">The sequence shown here is derived from an EMBL/GenBank/DDBJ whole genome shotgun (WGS) entry which is preliminary data.</text>
</comment>
<protein>
    <submittedName>
        <fullName evidence="1">Uncharacterized protein</fullName>
    </submittedName>
</protein>
<proteinExistence type="predicted"/>
<evidence type="ECO:0000313" key="2">
    <source>
        <dbReference type="Proteomes" id="UP001230951"/>
    </source>
</evidence>
<dbReference type="EMBL" id="JAUSTF010000004">
    <property type="protein sequence ID" value="MDQ0180993.1"/>
    <property type="molecule type" value="Genomic_DNA"/>
</dbReference>
<name>A0ABT9X6K2_9MICC</name>
<keyword evidence="2" id="KW-1185">Reference proteome</keyword>
<accession>A0ABT9X6K2</accession>
<gene>
    <name evidence="1" type="ORF">J2S93_002420</name>
</gene>
<evidence type="ECO:0000313" key="1">
    <source>
        <dbReference type="EMBL" id="MDQ0180993.1"/>
    </source>
</evidence>
<reference evidence="1 2" key="1">
    <citation type="submission" date="2023-07" db="EMBL/GenBank/DDBJ databases">
        <title>Sorghum-associated microbial communities from plants grown in Nebraska, USA.</title>
        <authorList>
            <person name="Schachtman D."/>
        </authorList>
    </citation>
    <scope>NUCLEOTIDE SEQUENCE [LARGE SCALE GENOMIC DNA]</scope>
    <source>
        <strain evidence="1 2">DS1016</strain>
    </source>
</reference>
<organism evidence="1 2">
    <name type="scientific">Arthrobacter bambusae</name>
    <dbReference type="NCBI Taxonomy" id="1338426"/>
    <lineage>
        <taxon>Bacteria</taxon>
        <taxon>Bacillati</taxon>
        <taxon>Actinomycetota</taxon>
        <taxon>Actinomycetes</taxon>
        <taxon>Micrococcales</taxon>
        <taxon>Micrococcaceae</taxon>
        <taxon>Arthrobacter</taxon>
    </lineage>
</organism>